<proteinExistence type="predicted"/>
<sequence>MFSVLLFQSFAAPEREQERLGLGQTVALELRGVRTVMESSLCEEGWLVGTCIFGGGQRTTSKGPQMGKVRPEWGHSANQNIRVAQKVQYYFDSTAPARTVICFAAFFNESTSP</sequence>
<reference evidence="2" key="1">
    <citation type="submission" date="2014-10" db="EMBL/GenBank/DDBJ databases">
        <authorList>
            <person name="King R."/>
        </authorList>
    </citation>
    <scope>NUCLEOTIDE SEQUENCE [LARGE SCALE GENOMIC DNA]</scope>
    <source>
        <strain evidence="2">A3/5</strain>
    </source>
</reference>
<keyword evidence="2" id="KW-1185">Reference proteome</keyword>
<dbReference type="EMBL" id="LN649230">
    <property type="protein sequence ID" value="CEI61142.1"/>
    <property type="molecule type" value="Genomic_DNA"/>
</dbReference>
<accession>A0A2L2SUJ6</accession>
<organism evidence="1 2">
    <name type="scientific">Fusarium venenatum</name>
    <dbReference type="NCBI Taxonomy" id="56646"/>
    <lineage>
        <taxon>Eukaryota</taxon>
        <taxon>Fungi</taxon>
        <taxon>Dikarya</taxon>
        <taxon>Ascomycota</taxon>
        <taxon>Pezizomycotina</taxon>
        <taxon>Sordariomycetes</taxon>
        <taxon>Hypocreomycetidae</taxon>
        <taxon>Hypocreales</taxon>
        <taxon>Nectriaceae</taxon>
        <taxon>Fusarium</taxon>
    </lineage>
</organism>
<protein>
    <submittedName>
        <fullName evidence="1">Uncharacterized protein</fullName>
    </submittedName>
</protein>
<name>A0A2L2SUJ6_9HYPO</name>
<dbReference type="AlphaFoldDB" id="A0A2L2SUJ6"/>
<dbReference type="Proteomes" id="UP000245910">
    <property type="component" value="Chromosome II"/>
</dbReference>
<evidence type="ECO:0000313" key="1">
    <source>
        <dbReference type="EMBL" id="CEI61142.1"/>
    </source>
</evidence>
<evidence type="ECO:0000313" key="2">
    <source>
        <dbReference type="Proteomes" id="UP000245910"/>
    </source>
</evidence>